<evidence type="ECO:0000313" key="1">
    <source>
        <dbReference type="EMBL" id="KXB29318.1"/>
    </source>
</evidence>
<dbReference type="AlphaFoldDB" id="A0A133XEF8"/>
<dbReference type="SUPFAM" id="SSF53335">
    <property type="entry name" value="S-adenosyl-L-methionine-dependent methyltransferases"/>
    <property type="match status" value="1"/>
</dbReference>
<comment type="caution">
    <text evidence="1">The sequence shown here is derived from an EMBL/GenBank/DDBJ whole genome shotgun (WGS) entry which is preliminary data.</text>
</comment>
<gene>
    <name evidence="1" type="ORF">AT959_15210</name>
</gene>
<protein>
    <recommendedName>
        <fullName evidence="3">Class I SAM-dependent methyltransferase</fullName>
    </recommendedName>
</protein>
<dbReference type="PANTHER" id="PTHR43861">
    <property type="entry name" value="TRANS-ACONITATE 2-METHYLTRANSFERASE-RELATED"/>
    <property type="match status" value="1"/>
</dbReference>
<dbReference type="PANTHER" id="PTHR43861:SF6">
    <property type="entry name" value="METHYLTRANSFERASE TYPE 11"/>
    <property type="match status" value="1"/>
</dbReference>
<proteinExistence type="predicted"/>
<name>A0A133XEF8_9RHOO</name>
<accession>A0A133XEF8</accession>
<dbReference type="STRING" id="281362.AT959_15210"/>
<dbReference type="EMBL" id="LODL01000035">
    <property type="protein sequence ID" value="KXB29318.1"/>
    <property type="molecule type" value="Genomic_DNA"/>
</dbReference>
<dbReference type="CDD" id="cd02440">
    <property type="entry name" value="AdoMet_MTases"/>
    <property type="match status" value="1"/>
</dbReference>
<dbReference type="Pfam" id="PF13489">
    <property type="entry name" value="Methyltransf_23"/>
    <property type="match status" value="1"/>
</dbReference>
<dbReference type="Gene3D" id="3.40.50.150">
    <property type="entry name" value="Vaccinia Virus protein VP39"/>
    <property type="match status" value="1"/>
</dbReference>
<keyword evidence="2" id="KW-1185">Reference proteome</keyword>
<evidence type="ECO:0000313" key="2">
    <source>
        <dbReference type="Proteomes" id="UP000070186"/>
    </source>
</evidence>
<evidence type="ECO:0008006" key="3">
    <source>
        <dbReference type="Google" id="ProtNLM"/>
    </source>
</evidence>
<sequence>MKTIFLPGEPIMERPDYPDTSRDSLLQHVPAEARVVLDVGCAKGAFGRALKSAGEREVWGVEPDEASAALAGERLDHVINDFFGPANPLPEQYFDLITFNDSLEHMSDPVMALDLCHSKLKPGGRIHCCVPNVRHIENLEHLILNKDWHYEEMGVRDRTHLRFFTRKSIVALFEERGYRVIDVIGVWEDWWDATKPLRRLLFRFFPEFTRDMRHVQILVIAERATH</sequence>
<dbReference type="Proteomes" id="UP000070186">
    <property type="component" value="Unassembled WGS sequence"/>
</dbReference>
<dbReference type="InterPro" id="IPR029063">
    <property type="entry name" value="SAM-dependent_MTases_sf"/>
</dbReference>
<reference evidence="1 2" key="1">
    <citation type="submission" date="2015-12" db="EMBL/GenBank/DDBJ databases">
        <title>Nitrous oxide reduction kinetics distinguish bacteria harboring typical versus atypical NosZ.</title>
        <authorList>
            <person name="Yoon S."/>
            <person name="Nissen S."/>
            <person name="Park D."/>
            <person name="Sanford R.A."/>
            <person name="Loeffler F.E."/>
        </authorList>
    </citation>
    <scope>NUCLEOTIDE SEQUENCE [LARGE SCALE GENOMIC DNA]</scope>
    <source>
        <strain evidence="1 2">ATCC BAA-841</strain>
    </source>
</reference>
<organism evidence="1 2">
    <name type="scientific">Dechloromonas denitrificans</name>
    <dbReference type="NCBI Taxonomy" id="281362"/>
    <lineage>
        <taxon>Bacteria</taxon>
        <taxon>Pseudomonadati</taxon>
        <taxon>Pseudomonadota</taxon>
        <taxon>Betaproteobacteria</taxon>
        <taxon>Rhodocyclales</taxon>
        <taxon>Azonexaceae</taxon>
        <taxon>Dechloromonas</taxon>
    </lineage>
</organism>